<dbReference type="eggNOG" id="COG0167">
    <property type="taxonomic scope" value="Bacteria"/>
</dbReference>
<reference evidence="3 4" key="2">
    <citation type="journal article" date="2012" name="Stand. Genomic Sci.">
        <title>Complete genome sequence of the termite hindgut bacterium Spirochaeta coccoides type strain (SPN1(T)), reclassification in the genus Sphaerochaeta as Sphaerochaeta coccoides comb. nov. and emendations of the family Spirochaetaceae and the genus Sphaerochaeta.</title>
        <authorList>
            <person name="Abt B."/>
            <person name="Han C."/>
            <person name="Scheuner C."/>
            <person name="Lu M."/>
            <person name="Lapidus A."/>
            <person name="Nolan M."/>
            <person name="Lucas S."/>
            <person name="Hammon N."/>
            <person name="Deshpande S."/>
            <person name="Cheng J.F."/>
            <person name="Tapia R."/>
            <person name="Goodwin L.A."/>
            <person name="Pitluck S."/>
            <person name="Liolios K."/>
            <person name="Pagani I."/>
            <person name="Ivanova N."/>
            <person name="Mavromatis K."/>
            <person name="Mikhailova N."/>
            <person name="Huntemann M."/>
            <person name="Pati A."/>
            <person name="Chen A."/>
            <person name="Palaniappan K."/>
            <person name="Land M."/>
            <person name="Hauser L."/>
            <person name="Brambilla E.M."/>
            <person name="Rohde M."/>
            <person name="Spring S."/>
            <person name="Gronow S."/>
            <person name="Goker M."/>
            <person name="Woyke T."/>
            <person name="Bristow J."/>
            <person name="Eisen J.A."/>
            <person name="Markowitz V."/>
            <person name="Hugenholtz P."/>
            <person name="Kyrpides N.C."/>
            <person name="Klenk H.P."/>
            <person name="Detter J.C."/>
        </authorList>
    </citation>
    <scope>NUCLEOTIDE SEQUENCE [LARGE SCALE GENOMIC DNA]</scope>
    <source>
        <strain evidence="4">ATCC BAA-1237 / DSM 17374 / SPN1</strain>
    </source>
</reference>
<dbReference type="PANTHER" id="PTHR43513">
    <property type="entry name" value="DIHYDROOROTATE DEHYDROGENASE B (NAD(+)), ELECTRON TRANSFER SUBUNIT"/>
    <property type="match status" value="1"/>
</dbReference>
<protein>
    <submittedName>
        <fullName evidence="3">Dihydroorotate dehydrogenase family protein</fullName>
    </submittedName>
</protein>
<dbReference type="EMBL" id="CP002659">
    <property type="protein sequence ID" value="AEC02248.1"/>
    <property type="molecule type" value="Genomic_DNA"/>
</dbReference>
<dbReference type="SUPFAM" id="SSF63380">
    <property type="entry name" value="Riboflavin synthase domain-like"/>
    <property type="match status" value="1"/>
</dbReference>
<dbReference type="AlphaFoldDB" id="F4GJI3"/>
<dbReference type="InterPro" id="IPR017927">
    <property type="entry name" value="FAD-bd_FR_type"/>
</dbReference>
<keyword evidence="1" id="KW-0560">Oxidoreductase</keyword>
<gene>
    <name evidence="3" type="ordered locus">Spico_1026</name>
</gene>
<dbReference type="SUPFAM" id="SSF52343">
    <property type="entry name" value="Ferredoxin reductase-like, C-terminal NADP-linked domain"/>
    <property type="match status" value="1"/>
</dbReference>
<dbReference type="Gene3D" id="3.20.20.70">
    <property type="entry name" value="Aldolase class I"/>
    <property type="match status" value="1"/>
</dbReference>
<keyword evidence="4" id="KW-1185">Reference proteome</keyword>
<evidence type="ECO:0000313" key="4">
    <source>
        <dbReference type="Proteomes" id="UP000007939"/>
    </source>
</evidence>
<proteinExistence type="predicted"/>
<sequence length="598" mass="64171">MMHDSMKPSLKAYLTGRHERSRNAPHETPVALTTVSGVATTQPGLIAWCDREIPDFAILTTKSFQVAPNPGNPEPVICETIPGNFGNSVGLRNPGMTVALEQLRELRKRHSLRAYLLVSLSASNPDDFITLVKAFDGVCDGIELNFSCPHASSGYGSSIGCDPHIASSYVRAIRENTALIHPLFIKLTPNVEDIGIVARSVMEAGADGLTAINTVGPWMHTDPVSGTPILQNALGGKGGASGKWVRARALECVREIRQAVGQHVPLIGMGGATYGTDVAAFIEAGADAVGLGSVLGRVEQAAWPMFVSSVRQTATTVLAGKQSAHQSTNQSTPPVQHMPEKDMVRQERGMAYVRHIVLSKVMYDEATAVITLDGHLECQSGQFTFLWLPGIGEKPFSVAESEPFTFIIKVRGKVSAALVALESGDSVYVRGVYGASLTIPRTDDALLIAGGTGVAVLPDMTRRLAQQGTRIRILTGTTSTVSKGTPALLEAELSQYGEFTCVPDDGVPARVLDYVEKHVETSVPTEVFIIGPEKFMARAARLMLSRGIGAEHIHLSMEKLTLCGIGMCGACVCGERLTCQYGTFMTYDYLLKEMPEFL</sequence>
<dbReference type="HOGENOM" id="CLU_493318_0_0_12"/>
<dbReference type="Proteomes" id="UP000007939">
    <property type="component" value="Chromosome"/>
</dbReference>
<dbReference type="RefSeq" id="WP_013739643.1">
    <property type="nucleotide sequence ID" value="NC_015436.1"/>
</dbReference>
<reference evidence="4" key="1">
    <citation type="submission" date="2011-04" db="EMBL/GenBank/DDBJ databases">
        <title>The complete genome of Spirochaeta coccoides DSM 17374.</title>
        <authorList>
            <person name="Lucas S."/>
            <person name="Copeland A."/>
            <person name="Lapidus A."/>
            <person name="Bruce D."/>
            <person name="Goodwin L."/>
            <person name="Pitluck S."/>
            <person name="Peters L."/>
            <person name="Kyrpides N."/>
            <person name="Mavromatis K."/>
            <person name="Pagani I."/>
            <person name="Ivanova N."/>
            <person name="Ovchinnikova G."/>
            <person name="Lu M."/>
            <person name="Detter J.C."/>
            <person name="Tapia R."/>
            <person name="Han C."/>
            <person name="Land M."/>
            <person name="Hauser L."/>
            <person name="Markowitz V."/>
            <person name="Cheng J.-F."/>
            <person name="Hugenholtz P."/>
            <person name="Woyke T."/>
            <person name="Wu D."/>
            <person name="Spring S."/>
            <person name="Schroeder M."/>
            <person name="Brambilla E."/>
            <person name="Klenk H.-P."/>
            <person name="Eisen J.A."/>
        </authorList>
    </citation>
    <scope>NUCLEOTIDE SEQUENCE [LARGE SCALE GENOMIC DNA]</scope>
    <source>
        <strain evidence="4">ATCC BAA-1237 / DSM 17374 / SPN1</strain>
    </source>
</reference>
<evidence type="ECO:0000256" key="1">
    <source>
        <dbReference type="ARBA" id="ARBA00023002"/>
    </source>
</evidence>
<dbReference type="Gene3D" id="2.40.30.10">
    <property type="entry name" value="Translation factors"/>
    <property type="match status" value="1"/>
</dbReference>
<organism evidence="3 4">
    <name type="scientific">Parasphaerochaeta coccoides (strain ATCC BAA-1237 / DSM 17374 / SPN1)</name>
    <name type="common">Sphaerochaeta coccoides</name>
    <dbReference type="NCBI Taxonomy" id="760011"/>
    <lineage>
        <taxon>Bacteria</taxon>
        <taxon>Pseudomonadati</taxon>
        <taxon>Spirochaetota</taxon>
        <taxon>Spirochaetia</taxon>
        <taxon>Spirochaetales</taxon>
        <taxon>Sphaerochaetaceae</taxon>
        <taxon>Parasphaerochaeta</taxon>
    </lineage>
</organism>
<dbReference type="Pfam" id="PF01180">
    <property type="entry name" value="DHO_dh"/>
    <property type="match status" value="1"/>
</dbReference>
<name>F4GJI3_PARC1</name>
<dbReference type="GO" id="GO:0005737">
    <property type="term" value="C:cytoplasm"/>
    <property type="evidence" value="ECO:0007669"/>
    <property type="project" value="InterPro"/>
</dbReference>
<dbReference type="GO" id="GO:0016627">
    <property type="term" value="F:oxidoreductase activity, acting on the CH-CH group of donors"/>
    <property type="evidence" value="ECO:0007669"/>
    <property type="project" value="InterPro"/>
</dbReference>
<evidence type="ECO:0000259" key="2">
    <source>
        <dbReference type="PROSITE" id="PS51384"/>
    </source>
</evidence>
<dbReference type="SUPFAM" id="SSF51395">
    <property type="entry name" value="FMN-linked oxidoreductases"/>
    <property type="match status" value="1"/>
</dbReference>
<evidence type="ECO:0000313" key="3">
    <source>
        <dbReference type="EMBL" id="AEC02248.1"/>
    </source>
</evidence>
<dbReference type="STRING" id="760011.Spico_1026"/>
<dbReference type="PANTHER" id="PTHR43513:SF3">
    <property type="entry name" value="DIHYDROOROTATE DEHYDROGENASE B (NAD(+)), ELECTRON TRANSFER SUBUNIT-RELATED"/>
    <property type="match status" value="1"/>
</dbReference>
<dbReference type="Gene3D" id="3.40.50.80">
    <property type="entry name" value="Nucleotide-binding domain of ferredoxin-NADP reductase (FNR) module"/>
    <property type="match status" value="1"/>
</dbReference>
<dbReference type="InterPro" id="IPR013785">
    <property type="entry name" value="Aldolase_TIM"/>
</dbReference>
<dbReference type="KEGG" id="scc:Spico_1026"/>
<dbReference type="InterPro" id="IPR005720">
    <property type="entry name" value="Dihydroorotate_DH_cat"/>
</dbReference>
<dbReference type="PROSITE" id="PS51384">
    <property type="entry name" value="FAD_FR"/>
    <property type="match status" value="1"/>
</dbReference>
<dbReference type="eggNOG" id="COG0543">
    <property type="taxonomic scope" value="Bacteria"/>
</dbReference>
<feature type="domain" description="FAD-binding FR-type" evidence="2">
    <location>
        <begin position="350"/>
        <end position="439"/>
    </location>
</feature>
<dbReference type="InterPro" id="IPR017938">
    <property type="entry name" value="Riboflavin_synthase-like_b-brl"/>
</dbReference>
<dbReference type="InterPro" id="IPR050353">
    <property type="entry name" value="PyrK_electron_transfer"/>
</dbReference>
<dbReference type="InterPro" id="IPR039261">
    <property type="entry name" value="FNR_nucleotide-bd"/>
</dbReference>
<accession>F4GJI3</accession>